<keyword evidence="3 6" id="KW-0375">Hydrogen ion transport</keyword>
<keyword evidence="2 6" id="KW-0813">Transport</keyword>
<proteinExistence type="inferred from homology"/>
<accession>A0A8C9R3H5</accession>
<dbReference type="PANTHER" id="PTHR10137">
    <property type="entry name" value="V-TYPE PROTON ATPASE SUBUNIT C"/>
    <property type="match status" value="1"/>
</dbReference>
<comment type="similarity">
    <text evidence="1 6">Belongs to the V-ATPase C subunit family.</text>
</comment>
<dbReference type="OrthoDB" id="6605928at2759"/>
<dbReference type="Proteomes" id="UP000694397">
    <property type="component" value="Chromosome 15"/>
</dbReference>
<evidence type="ECO:0000256" key="3">
    <source>
        <dbReference type="ARBA" id="ARBA00022781"/>
    </source>
</evidence>
<dbReference type="GO" id="GO:0005765">
    <property type="term" value="C:lysosomal membrane"/>
    <property type="evidence" value="ECO:0007669"/>
    <property type="project" value="TreeGrafter"/>
</dbReference>
<comment type="subunit">
    <text evidence="6">V-ATPase is a heteromultimeric enzyme made up of two complexes: the ATP-hydrolytic V1 complex and the proton translocation V0 complex. The V1 complex consists of three catalytic AB heterodimers that form a heterohexamer, three peripheral stalks each consisting of EG heterodimers, one central rotor including subunits D and F, and the regulatory subunits C and H. The proton translocation complex V0 consists of the proton transport subunit a, a ring of proteolipid subunits c9c'', rotary subunit d, subunits e and f, and two accessory subunits.</text>
</comment>
<comment type="function">
    <text evidence="5 6">Subunit of the V1 complex of vacuolar(H+)-ATPase (V-ATPase), a multisubunit enzyme composed of a peripheral complex (V1) that hydrolyzes ATP and a membrane integral complex (V0) that translocates protons. V-ATPase is responsible for acidifying and maintaining the pH of intracellular compartments and in some cell types, is targeted to the plasma membrane, where it is responsible for acidifying the extracellular environment. Subunit C is necessary for the assembly of the catalytic sector of the enzyme and is likely to have a specific function in its catalytic activity.</text>
</comment>
<name>A0A8C9R3H5_SCLFO</name>
<dbReference type="InterPro" id="IPR036132">
    <property type="entry name" value="Vac_ATP_synth_c_sf"/>
</dbReference>
<dbReference type="Gene3D" id="3.30.70.100">
    <property type="match status" value="1"/>
</dbReference>
<keyword evidence="8" id="KW-1185">Reference proteome</keyword>
<organism evidence="7 8">
    <name type="scientific">Scleropages formosus</name>
    <name type="common">Asian bonytongue</name>
    <name type="synonym">Osteoglossum formosum</name>
    <dbReference type="NCBI Taxonomy" id="113540"/>
    <lineage>
        <taxon>Eukaryota</taxon>
        <taxon>Metazoa</taxon>
        <taxon>Chordata</taxon>
        <taxon>Craniata</taxon>
        <taxon>Vertebrata</taxon>
        <taxon>Euteleostomi</taxon>
        <taxon>Actinopterygii</taxon>
        <taxon>Neopterygii</taxon>
        <taxon>Teleostei</taxon>
        <taxon>Osteoglossocephala</taxon>
        <taxon>Osteoglossomorpha</taxon>
        <taxon>Osteoglossiformes</taxon>
        <taxon>Osteoglossidae</taxon>
        <taxon>Scleropages</taxon>
    </lineage>
</organism>
<dbReference type="Pfam" id="PF03223">
    <property type="entry name" value="V-ATPase_C"/>
    <property type="match status" value="3"/>
</dbReference>
<evidence type="ECO:0000256" key="2">
    <source>
        <dbReference type="ARBA" id="ARBA00022448"/>
    </source>
</evidence>
<dbReference type="GO" id="GO:0046961">
    <property type="term" value="F:proton-transporting ATPase activity, rotational mechanism"/>
    <property type="evidence" value="ECO:0007669"/>
    <property type="project" value="InterPro"/>
</dbReference>
<keyword evidence="4 6" id="KW-0406">Ion transport</keyword>
<dbReference type="SUPFAM" id="SSF118203">
    <property type="entry name" value="Vacuolar ATP synthase subunit C"/>
    <property type="match status" value="2"/>
</dbReference>
<dbReference type="InterPro" id="IPR004907">
    <property type="entry name" value="ATPase_V1-cplx_csu"/>
</dbReference>
<sequence length="372" mass="40801">MAEFWLVAAPLDESSLQAMGTLIRATSCTGLVSSFRFPIPELKVPDLQGLTASPSVSASVICRMAQSLLEVTEQSRDKVLENALANRGEGGSRGRMDPVSYVTHFRWDRAKYPTSLPLKGLTEHSLQTRTLTDIVKKEDLVLDSEYLTTLLVVVPRLPRQRVCVCCRKVLDEAEGGIFTVTLFKKAVVDFKAAAKNGASAFIGECRRPASAAASRYETSPSRTWSGSSRSPCVVFPTAGFYWPPAGTNRGTSTDWGLRYDPASPFQATFVLWLKVNFSEIFAASIHVKAIRVFVESVLRYGLPVNFQALLLQPDKKSSKKLRALLNSLFAHLDPSAAATKADARVDIPGLSMAPPDYYSYICYKIDISMVAS</sequence>
<evidence type="ECO:0000256" key="1">
    <source>
        <dbReference type="ARBA" id="ARBA00006138"/>
    </source>
</evidence>
<evidence type="ECO:0000256" key="6">
    <source>
        <dbReference type="RuleBase" id="RU364010"/>
    </source>
</evidence>
<reference evidence="7" key="3">
    <citation type="submission" date="2025-09" db="UniProtKB">
        <authorList>
            <consortium name="Ensembl"/>
        </authorList>
    </citation>
    <scope>IDENTIFICATION</scope>
</reference>
<dbReference type="Ensembl" id="ENSSFOT00015004727.2">
    <property type="protein sequence ID" value="ENSSFOP00015004653.1"/>
    <property type="gene ID" value="ENSSFOG00015003022.2"/>
</dbReference>
<dbReference type="PANTHER" id="PTHR10137:SF4">
    <property type="entry name" value="V-TYPE PROTON ATPASE SUBUNIT C 2"/>
    <property type="match status" value="1"/>
</dbReference>
<evidence type="ECO:0000256" key="4">
    <source>
        <dbReference type="ARBA" id="ARBA00023065"/>
    </source>
</evidence>
<dbReference type="GeneTree" id="ENSGT00390000004263"/>
<reference evidence="7" key="2">
    <citation type="submission" date="2025-08" db="UniProtKB">
        <authorList>
            <consortium name="Ensembl"/>
        </authorList>
    </citation>
    <scope>IDENTIFICATION</scope>
</reference>
<dbReference type="AlphaFoldDB" id="A0A8C9R3H5"/>
<dbReference type="Gene3D" id="1.20.1460.10">
    <property type="entry name" value="subunit c (vma5p) of the yeast v-atpase, domain 2"/>
    <property type="match status" value="2"/>
</dbReference>
<dbReference type="CDD" id="cd14785">
    <property type="entry name" value="V-ATPase_C"/>
    <property type="match status" value="1"/>
</dbReference>
<reference evidence="7 8" key="1">
    <citation type="submission" date="2019-04" db="EMBL/GenBank/DDBJ databases">
        <authorList>
            <consortium name="Wellcome Sanger Institute Data Sharing"/>
        </authorList>
    </citation>
    <scope>NUCLEOTIDE SEQUENCE [LARGE SCALE GENOMIC DNA]</scope>
</reference>
<protein>
    <recommendedName>
        <fullName evidence="6">V-type proton ATPase subunit C</fullName>
    </recommendedName>
</protein>
<evidence type="ECO:0000256" key="5">
    <source>
        <dbReference type="ARBA" id="ARBA00046006"/>
    </source>
</evidence>
<gene>
    <name evidence="7" type="primary">ATP6V1C2</name>
    <name evidence="7" type="synonym">atp6v1c2</name>
</gene>
<dbReference type="GO" id="GO:0000221">
    <property type="term" value="C:vacuolar proton-transporting V-type ATPase, V1 domain"/>
    <property type="evidence" value="ECO:0007669"/>
    <property type="project" value="TreeGrafter"/>
</dbReference>
<evidence type="ECO:0000313" key="7">
    <source>
        <dbReference type="Ensembl" id="ENSSFOP00015004653.1"/>
    </source>
</evidence>
<evidence type="ECO:0000313" key="8">
    <source>
        <dbReference type="Proteomes" id="UP000694397"/>
    </source>
</evidence>